<keyword evidence="2" id="KW-0732">Signal</keyword>
<dbReference type="VEuPathDB" id="TrichDB:TRFO_17724"/>
<dbReference type="Proteomes" id="UP000179807">
    <property type="component" value="Unassembled WGS sequence"/>
</dbReference>
<evidence type="ECO:0000256" key="1">
    <source>
        <dbReference type="SAM" id="Phobius"/>
    </source>
</evidence>
<reference evidence="3" key="1">
    <citation type="submission" date="2016-10" db="EMBL/GenBank/DDBJ databases">
        <authorList>
            <person name="Benchimol M."/>
            <person name="Almeida L.G."/>
            <person name="Vasconcelos A.T."/>
            <person name="Perreira-Neves A."/>
            <person name="Rosa I.A."/>
            <person name="Tasca T."/>
            <person name="Bogo M.R."/>
            <person name="de Souza W."/>
        </authorList>
    </citation>
    <scope>NUCLEOTIDE SEQUENCE [LARGE SCALE GENOMIC DNA]</scope>
    <source>
        <strain evidence="3">K</strain>
    </source>
</reference>
<keyword evidence="4" id="KW-1185">Reference proteome</keyword>
<dbReference type="EMBL" id="MLAK01000563">
    <property type="protein sequence ID" value="OHT12448.1"/>
    <property type="molecule type" value="Genomic_DNA"/>
</dbReference>
<evidence type="ECO:0000256" key="2">
    <source>
        <dbReference type="SAM" id="SignalP"/>
    </source>
</evidence>
<gene>
    <name evidence="3" type="ORF">TRFO_17724</name>
</gene>
<comment type="caution">
    <text evidence="3">The sequence shown here is derived from an EMBL/GenBank/DDBJ whole genome shotgun (WGS) entry which is preliminary data.</text>
</comment>
<name>A0A1J4KNG8_9EUKA</name>
<evidence type="ECO:0008006" key="5">
    <source>
        <dbReference type="Google" id="ProtNLM"/>
    </source>
</evidence>
<feature type="signal peptide" evidence="2">
    <location>
        <begin position="1"/>
        <end position="18"/>
    </location>
</feature>
<organism evidence="3 4">
    <name type="scientific">Tritrichomonas foetus</name>
    <dbReference type="NCBI Taxonomy" id="1144522"/>
    <lineage>
        <taxon>Eukaryota</taxon>
        <taxon>Metamonada</taxon>
        <taxon>Parabasalia</taxon>
        <taxon>Tritrichomonadida</taxon>
        <taxon>Tritrichomonadidae</taxon>
        <taxon>Tritrichomonas</taxon>
    </lineage>
</organism>
<evidence type="ECO:0000313" key="3">
    <source>
        <dbReference type="EMBL" id="OHT12448.1"/>
    </source>
</evidence>
<sequence>MFLINSTILFLSTSNLLASPLNTRPITTYAPFQTFSKLFLSYHFANFINYIDKPGSLQFKGCSFSRFLKTPVKIDGLTFFNSSFSTQKTISTPSDVNFVLCRFTNCQTKNQGGAIYVSSELITKFALDSTTFYNCSAMINGAISIKAVSVTMERICFNLCTASVSNQAGTINSDLYSDNSFINFFRCPTDQNAPKNFRGVNSFVLKSNMNYILSFVNSSFNRNRDHGCITQLQNSGTKMQYSNFVNNSGVDGFSVAGYCLLILAHGTFVDNQFSVAPFDSPRSSAIISKTIEVSLLRMIYLGNAINPQNIPGNHLEGNVFVTIRESNIDAELHEMPFGKGASYSSSGPALGQTYKYTWSYFVTGDCAYVYTTEEIPKNEDEKMKERIVYALLAGCGLVVVIGLSILCVIHVQKKKSLDTWIADNEHMTSKQTIHH</sequence>
<feature type="transmembrane region" description="Helical" evidence="1">
    <location>
        <begin position="387"/>
        <end position="409"/>
    </location>
</feature>
<keyword evidence="1" id="KW-0472">Membrane</keyword>
<feature type="chain" id="PRO_5012543224" description="Right handed beta helix domain-containing protein" evidence="2">
    <location>
        <begin position="19"/>
        <end position="435"/>
    </location>
</feature>
<proteinExistence type="predicted"/>
<dbReference type="RefSeq" id="XP_068365584.1">
    <property type="nucleotide sequence ID" value="XM_068499751.1"/>
</dbReference>
<keyword evidence="1" id="KW-1133">Transmembrane helix</keyword>
<dbReference type="AlphaFoldDB" id="A0A1J4KNG8"/>
<protein>
    <recommendedName>
        <fullName evidence="5">Right handed beta helix domain-containing protein</fullName>
    </recommendedName>
</protein>
<evidence type="ECO:0000313" key="4">
    <source>
        <dbReference type="Proteomes" id="UP000179807"/>
    </source>
</evidence>
<keyword evidence="1" id="KW-0812">Transmembrane</keyword>
<accession>A0A1J4KNG8</accession>
<dbReference type="GeneID" id="94834455"/>